<evidence type="ECO:0000313" key="1">
    <source>
        <dbReference type="EMBL" id="OKO93011.1"/>
    </source>
</evidence>
<name>A0A1Q5SYB3_9BACL</name>
<organism evidence="1 2">
    <name type="scientific">Geobacillus proteiniphilus</name>
    <dbReference type="NCBI Taxonomy" id="860353"/>
    <lineage>
        <taxon>Bacteria</taxon>
        <taxon>Bacillati</taxon>
        <taxon>Bacillota</taxon>
        <taxon>Bacilli</taxon>
        <taxon>Bacillales</taxon>
        <taxon>Anoxybacillaceae</taxon>
        <taxon>Geobacillus</taxon>
    </lineage>
</organism>
<dbReference type="EMBL" id="MQMG01000026">
    <property type="protein sequence ID" value="OKO93011.1"/>
    <property type="molecule type" value="Genomic_DNA"/>
</dbReference>
<dbReference type="AlphaFoldDB" id="A0A1Q5SYB3"/>
<sequence>MFMNMASQSLIVGGHTAKKPLLLALLGGFFALTLMLSAFGLTGVAYAVPISGVGEFTVQFDKLNGSGFKMYGGVAEAGNAPQTPVFVNEMDKATIQGLRISKDFPALGIRVVIVASEPVSIDGLVQKATQINGNISFGSLTMKESYVGDTSNPVEKAAKEFTQGADSITIENGDIKTVYLFQQKVSLPGMKVYFEKLN</sequence>
<dbReference type="Pfam" id="PF19741">
    <property type="entry name" value="DUF6230"/>
    <property type="match status" value="1"/>
</dbReference>
<reference evidence="2" key="2">
    <citation type="submission" date="2017-01" db="EMBL/GenBank/DDBJ databases">
        <title>Genome sequencing and annotation of Geobacillus sp. 1017, a Hydrocarbon-Oxidizing Thermophilic Bacterium Isolated from a Heavy Oil Reservoir (China).</title>
        <authorList>
            <person name="Kadnikov V.V."/>
            <person name="Mardanov A.V."/>
            <person name="Poltaraus A.B."/>
            <person name="Sokolova D.S."/>
            <person name="Semenova E.M."/>
            <person name="Ravin N.V."/>
            <person name="Tourova T.P."/>
            <person name="Nazina T.N."/>
        </authorList>
    </citation>
    <scope>NUCLEOTIDE SEQUENCE [LARGE SCALE GENOMIC DNA]</scope>
    <source>
        <strain evidence="2">1017</strain>
    </source>
</reference>
<accession>A0A1Q5SYB3</accession>
<dbReference type="Proteomes" id="UP000186030">
    <property type="component" value="Unassembled WGS sequence"/>
</dbReference>
<protein>
    <submittedName>
        <fullName evidence="1">Uncharacterized protein</fullName>
    </submittedName>
</protein>
<comment type="caution">
    <text evidence="1">The sequence shown here is derived from an EMBL/GenBank/DDBJ whole genome shotgun (WGS) entry which is preliminary data.</text>
</comment>
<evidence type="ECO:0000313" key="2">
    <source>
        <dbReference type="Proteomes" id="UP000186030"/>
    </source>
</evidence>
<proteinExistence type="predicted"/>
<dbReference type="InterPro" id="IPR046198">
    <property type="entry name" value="DUF6230"/>
</dbReference>
<gene>
    <name evidence="1" type="ORF">BRO54_2175</name>
</gene>
<reference evidence="1 2" key="1">
    <citation type="submission" date="2016-11" db="EMBL/GenBank/DDBJ databases">
        <authorList>
            <person name="Kadnikov V."/>
            <person name="Nazina T."/>
        </authorList>
    </citation>
    <scope>NUCLEOTIDE SEQUENCE [LARGE SCALE GENOMIC DNA]</scope>
    <source>
        <strain evidence="1 2">1017</strain>
    </source>
</reference>